<organism evidence="7 8">
    <name type="scientific">Treponema paraluiscuniculi</name>
    <dbReference type="NCBI Taxonomy" id="53435"/>
    <lineage>
        <taxon>Bacteria</taxon>
        <taxon>Pseudomonadati</taxon>
        <taxon>Spirochaetota</taxon>
        <taxon>Spirochaetia</taxon>
        <taxon>Spirochaetales</taxon>
        <taxon>Treponemataceae</taxon>
        <taxon>Treponema</taxon>
    </lineage>
</organism>
<dbReference type="PANTHER" id="PTHR33529">
    <property type="entry name" value="SLR0882 PROTEIN-RELATED"/>
    <property type="match status" value="1"/>
</dbReference>
<protein>
    <submittedName>
        <fullName evidence="7">Membrane protein</fullName>
    </submittedName>
</protein>
<feature type="transmembrane region" description="Helical" evidence="6">
    <location>
        <begin position="346"/>
        <end position="364"/>
    </location>
</feature>
<feature type="transmembrane region" description="Helical" evidence="6">
    <location>
        <begin position="54"/>
        <end position="80"/>
    </location>
</feature>
<evidence type="ECO:0000256" key="5">
    <source>
        <dbReference type="ARBA" id="ARBA00023136"/>
    </source>
</evidence>
<reference evidence="7 8" key="1">
    <citation type="submission" date="2022-05" db="EMBL/GenBank/DDBJ databases">
        <title>Treponema leporis L2 test.</title>
        <authorList>
            <person name="Cejkova D."/>
        </authorList>
    </citation>
    <scope>NUCLEOTIDE SEQUENCE [LARGE SCALE GENOMIC DNA]</scope>
    <source>
        <strain evidence="7 8">L2</strain>
    </source>
</reference>
<keyword evidence="2" id="KW-1003">Cell membrane</keyword>
<dbReference type="InterPro" id="IPR005495">
    <property type="entry name" value="LptG/LptF_permease"/>
</dbReference>
<keyword evidence="5 6" id="KW-0472">Membrane</keyword>
<dbReference type="Proteomes" id="UP001321460">
    <property type="component" value="Chromosome"/>
</dbReference>
<feature type="transmembrane region" description="Helical" evidence="6">
    <location>
        <begin position="315"/>
        <end position="334"/>
    </location>
</feature>
<accession>A0ABY9E408</accession>
<gene>
    <name evidence="7" type="ORF">TPLL2_0884</name>
</gene>
<comment type="subcellular location">
    <subcellularLocation>
        <location evidence="1">Cell membrane</location>
        <topology evidence="1">Multi-pass membrane protein</topology>
    </subcellularLocation>
</comment>
<keyword evidence="3 6" id="KW-0812">Transmembrane</keyword>
<evidence type="ECO:0000313" key="7">
    <source>
        <dbReference type="EMBL" id="WKC72739.1"/>
    </source>
</evidence>
<evidence type="ECO:0000313" key="8">
    <source>
        <dbReference type="Proteomes" id="UP001321460"/>
    </source>
</evidence>
<proteinExistence type="predicted"/>
<keyword evidence="8" id="KW-1185">Reference proteome</keyword>
<feature type="transmembrane region" description="Helical" evidence="6">
    <location>
        <begin position="20"/>
        <end position="42"/>
    </location>
</feature>
<dbReference type="Pfam" id="PF03739">
    <property type="entry name" value="LptF_LptG"/>
    <property type="match status" value="1"/>
</dbReference>
<dbReference type="PANTHER" id="PTHR33529:SF6">
    <property type="entry name" value="YJGP_YJGQ FAMILY PERMEASE"/>
    <property type="match status" value="1"/>
</dbReference>
<evidence type="ECO:0000256" key="6">
    <source>
        <dbReference type="SAM" id="Phobius"/>
    </source>
</evidence>
<dbReference type="EMBL" id="CP097901">
    <property type="protein sequence ID" value="WKC72739.1"/>
    <property type="molecule type" value="Genomic_DNA"/>
</dbReference>
<name>A0ABY9E408_9SPIR</name>
<evidence type="ECO:0000256" key="2">
    <source>
        <dbReference type="ARBA" id="ARBA00022475"/>
    </source>
</evidence>
<feature type="transmembrane region" description="Helical" evidence="6">
    <location>
        <begin position="100"/>
        <end position="124"/>
    </location>
</feature>
<keyword evidence="4 6" id="KW-1133">Transmembrane helix</keyword>
<feature type="transmembrane region" description="Helical" evidence="6">
    <location>
        <begin position="291"/>
        <end position="309"/>
    </location>
</feature>
<evidence type="ECO:0000256" key="3">
    <source>
        <dbReference type="ARBA" id="ARBA00022692"/>
    </source>
</evidence>
<sequence length="369" mass="41376">MWRRVLFVYVCEVVFKHILVGVLCFFLVFFVNNVLLFAQTLLTKHVSAADVVRLLLYSIPAALIYVTPFAVLVGSLLGLGRLRNNLELLALQVLGVSPRFLIFPLLSIGLCSALFVFVFSDVVVPASFIRLRQVYWRVLSSVPSLGFESHTTRKHNGVILSVGEVFHSVMYQLLIVDKSDSRSLKVVSSRKSVLESSADQTVPFTIRMHDPCMLIVYRTRPRICDLIYGGRAEYHVHTQQTQPEYFMGLGPGGFSTRSLYREIQEKIKAKENPRHIATYQLEFQKKFSHPISVVLFIFLSFGLSTLSNISSQGKGFVGGLIVVLGYWIISIGGQELALRLSIVPSLALWIPNAALFFTALILSMRKSAV</sequence>
<evidence type="ECO:0000256" key="4">
    <source>
        <dbReference type="ARBA" id="ARBA00022989"/>
    </source>
</evidence>
<evidence type="ECO:0000256" key="1">
    <source>
        <dbReference type="ARBA" id="ARBA00004651"/>
    </source>
</evidence>
<dbReference type="RefSeq" id="WP_013945461.1">
    <property type="nucleotide sequence ID" value="NZ_CP097901.1"/>
</dbReference>